<reference evidence="2 3" key="1">
    <citation type="submission" date="2016-11" db="EMBL/GenBank/DDBJ databases">
        <authorList>
            <person name="Jaros S."/>
            <person name="Januszkiewicz K."/>
            <person name="Wedrychowicz H."/>
        </authorList>
    </citation>
    <scope>NUCLEOTIDE SEQUENCE [LARGE SCALE GENOMIC DNA]</scope>
    <source>
        <strain evidence="2 3">GAS499</strain>
    </source>
</reference>
<evidence type="ECO:0000313" key="2">
    <source>
        <dbReference type="EMBL" id="SHL96787.1"/>
    </source>
</evidence>
<name>A0A1M7EZ24_9BRAD</name>
<proteinExistence type="predicted"/>
<sequence>MTHKIVKMMLTGVALAMLAAAPALAQGVPSGILTLNGLTSNILSTNVQSTNSAGEFGRVVAVELPRR</sequence>
<evidence type="ECO:0000313" key="3">
    <source>
        <dbReference type="Proteomes" id="UP000189935"/>
    </source>
</evidence>
<organism evidence="2 3">
    <name type="scientific">Bradyrhizobium lablabi</name>
    <dbReference type="NCBI Taxonomy" id="722472"/>
    <lineage>
        <taxon>Bacteria</taxon>
        <taxon>Pseudomonadati</taxon>
        <taxon>Pseudomonadota</taxon>
        <taxon>Alphaproteobacteria</taxon>
        <taxon>Hyphomicrobiales</taxon>
        <taxon>Nitrobacteraceae</taxon>
        <taxon>Bradyrhizobium</taxon>
    </lineage>
</organism>
<dbReference type="RefSeq" id="WP_079544328.1">
    <property type="nucleotide sequence ID" value="NZ_LT670844.1"/>
</dbReference>
<protein>
    <submittedName>
        <fullName evidence="2">Uncharacterized protein</fullName>
    </submittedName>
</protein>
<feature type="signal peptide" evidence="1">
    <location>
        <begin position="1"/>
        <end position="25"/>
    </location>
</feature>
<dbReference type="EMBL" id="LT670844">
    <property type="protein sequence ID" value="SHL96787.1"/>
    <property type="molecule type" value="Genomic_DNA"/>
</dbReference>
<keyword evidence="1" id="KW-0732">Signal</keyword>
<evidence type="ECO:0000256" key="1">
    <source>
        <dbReference type="SAM" id="SignalP"/>
    </source>
</evidence>
<gene>
    <name evidence="2" type="ORF">SAMN05444159_7322</name>
</gene>
<dbReference type="AlphaFoldDB" id="A0A1M7EZ24"/>
<feature type="chain" id="PRO_5012455248" evidence="1">
    <location>
        <begin position="26"/>
        <end position="67"/>
    </location>
</feature>
<dbReference type="Proteomes" id="UP000189935">
    <property type="component" value="Chromosome I"/>
</dbReference>
<accession>A0A1M7EZ24</accession>